<keyword evidence="2" id="KW-1185">Reference proteome</keyword>
<name>A0A1V4KDQ9_PATFA</name>
<evidence type="ECO:0000313" key="1">
    <source>
        <dbReference type="EMBL" id="OPJ82582.1"/>
    </source>
</evidence>
<comment type="caution">
    <text evidence="1">The sequence shown here is derived from an EMBL/GenBank/DDBJ whole genome shotgun (WGS) entry which is preliminary data.</text>
</comment>
<sequence length="104" mass="11916">MITKPKIHGVISKNRYTSLKKERGKCEIYRKRGGVNLNDLHSEIQKVMNSEAKYSLYKNNCIHFALSLLGLEKFYSELVSTELVSQPRWDGSCTHPQPCVCILT</sequence>
<dbReference type="Proteomes" id="UP000190648">
    <property type="component" value="Unassembled WGS sequence"/>
</dbReference>
<dbReference type="EMBL" id="LSYS01003539">
    <property type="protein sequence ID" value="OPJ82582.1"/>
    <property type="molecule type" value="Genomic_DNA"/>
</dbReference>
<reference evidence="1 2" key="1">
    <citation type="submission" date="2016-02" db="EMBL/GenBank/DDBJ databases">
        <title>Band-tailed pigeon sequencing and assembly.</title>
        <authorList>
            <person name="Soares A.E."/>
            <person name="Novak B.J."/>
            <person name="Rice E.S."/>
            <person name="O'Connell B."/>
            <person name="Chang D."/>
            <person name="Weber S."/>
            <person name="Shapiro B."/>
        </authorList>
    </citation>
    <scope>NUCLEOTIDE SEQUENCE [LARGE SCALE GENOMIC DNA]</scope>
    <source>
        <strain evidence="1">BTP2013</strain>
        <tissue evidence="1">Blood</tissue>
    </source>
</reference>
<organism evidence="1 2">
    <name type="scientific">Patagioenas fasciata monilis</name>
    <dbReference type="NCBI Taxonomy" id="372326"/>
    <lineage>
        <taxon>Eukaryota</taxon>
        <taxon>Metazoa</taxon>
        <taxon>Chordata</taxon>
        <taxon>Craniata</taxon>
        <taxon>Vertebrata</taxon>
        <taxon>Euteleostomi</taxon>
        <taxon>Archelosauria</taxon>
        <taxon>Archosauria</taxon>
        <taxon>Dinosauria</taxon>
        <taxon>Saurischia</taxon>
        <taxon>Theropoda</taxon>
        <taxon>Coelurosauria</taxon>
        <taxon>Aves</taxon>
        <taxon>Neognathae</taxon>
        <taxon>Neoaves</taxon>
        <taxon>Columbimorphae</taxon>
        <taxon>Columbiformes</taxon>
        <taxon>Columbidae</taxon>
        <taxon>Patagioenas</taxon>
    </lineage>
</organism>
<dbReference type="AlphaFoldDB" id="A0A1V4KDQ9"/>
<dbReference type="OrthoDB" id="9394168at2759"/>
<evidence type="ECO:0000313" key="2">
    <source>
        <dbReference type="Proteomes" id="UP000190648"/>
    </source>
</evidence>
<accession>A0A1V4KDQ9</accession>
<proteinExistence type="predicted"/>
<gene>
    <name evidence="1" type="ORF">AV530_013141</name>
</gene>
<evidence type="ECO:0008006" key="3">
    <source>
        <dbReference type="Google" id="ProtNLM"/>
    </source>
</evidence>
<protein>
    <recommendedName>
        <fullName evidence="3">LRAT domain-containing protein</fullName>
    </recommendedName>
</protein>